<evidence type="ECO:0000313" key="2">
    <source>
        <dbReference type="EMBL" id="SPJ33423.1"/>
    </source>
</evidence>
<feature type="region of interest" description="Disordered" evidence="1">
    <location>
        <begin position="53"/>
        <end position="77"/>
    </location>
</feature>
<dbReference type="AlphaFoldDB" id="A0A2R8CKQ0"/>
<reference evidence="3" key="1">
    <citation type="submission" date="2018-03" db="EMBL/GenBank/DDBJ databases">
        <authorList>
            <person name="Navarro De La Torre S."/>
        </authorList>
    </citation>
    <scope>NUCLEOTIDE SEQUENCE [LARGE SCALE GENOMIC DNA]</scope>
    <source>
        <strain evidence="3">EAod3</strain>
    </source>
</reference>
<evidence type="ECO:0000313" key="3">
    <source>
        <dbReference type="Proteomes" id="UP000244934"/>
    </source>
</evidence>
<gene>
    <name evidence="2" type="ORF">KSP9073_01432</name>
</gene>
<organism evidence="2 3">
    <name type="scientific">Kushneria phyllosphaerae</name>
    <dbReference type="NCBI Taxonomy" id="2100822"/>
    <lineage>
        <taxon>Bacteria</taxon>
        <taxon>Pseudomonadati</taxon>
        <taxon>Pseudomonadota</taxon>
        <taxon>Gammaproteobacteria</taxon>
        <taxon>Oceanospirillales</taxon>
        <taxon>Halomonadaceae</taxon>
        <taxon>Kushneria</taxon>
    </lineage>
</organism>
<proteinExistence type="predicted"/>
<dbReference type="InterPro" id="IPR006522">
    <property type="entry name" value="Phage_virion_morphogenesis"/>
</dbReference>
<accession>A0A2R8CKQ0</accession>
<dbReference type="Proteomes" id="UP000244934">
    <property type="component" value="Unassembled WGS sequence"/>
</dbReference>
<evidence type="ECO:0000256" key="1">
    <source>
        <dbReference type="SAM" id="MobiDB-lite"/>
    </source>
</evidence>
<dbReference type="NCBIfam" id="TIGR01635">
    <property type="entry name" value="tail_comp_S"/>
    <property type="match status" value="1"/>
</dbReference>
<sequence>MSRSPSGKARKVDSMADNIERLEDWAAPLLAKLDAKERRRLARVVATDLRRAQRERIKAQKNPDGTRYAPRKSQDQKGAIRRKAMFGKLRTAKYLRVRTSANGVEVGFFGRVASIAKTHQFGLRDRVAINGPRVQYEQRELLGFTDHDRTVLRDSMLDHLNGV</sequence>
<dbReference type="Pfam" id="PF05069">
    <property type="entry name" value="Phage_tail_S"/>
    <property type="match status" value="1"/>
</dbReference>
<keyword evidence="3" id="KW-1185">Reference proteome</keyword>
<name>A0A2R8CKQ0_9GAMM</name>
<protein>
    <recommendedName>
        <fullName evidence="4">Phage virion morphogenesis protein</fullName>
    </recommendedName>
</protein>
<dbReference type="EMBL" id="ONZI01000002">
    <property type="protein sequence ID" value="SPJ33423.1"/>
    <property type="molecule type" value="Genomic_DNA"/>
</dbReference>
<evidence type="ECO:0008006" key="4">
    <source>
        <dbReference type="Google" id="ProtNLM"/>
    </source>
</evidence>